<feature type="transmembrane region" description="Helical" evidence="10">
    <location>
        <begin position="40"/>
        <end position="59"/>
    </location>
</feature>
<feature type="transmembrane region" description="Helical" evidence="10">
    <location>
        <begin position="267"/>
        <end position="287"/>
    </location>
</feature>
<gene>
    <name evidence="11" type="primary">110675627</name>
</gene>
<feature type="transmembrane region" description="Helical" evidence="10">
    <location>
        <begin position="293"/>
        <end position="315"/>
    </location>
</feature>
<proteinExistence type="inferred from homology"/>
<evidence type="ECO:0000256" key="2">
    <source>
        <dbReference type="ARBA" id="ARBA00022475"/>
    </source>
</evidence>
<evidence type="ECO:0000256" key="6">
    <source>
        <dbReference type="ARBA" id="ARBA00022989"/>
    </source>
</evidence>
<accession>A0A6I8U2M9</accession>
<evidence type="ECO:0000313" key="12">
    <source>
        <dbReference type="Proteomes" id="UP000008820"/>
    </source>
</evidence>
<comment type="subcellular location">
    <subcellularLocation>
        <location evidence="1 10">Cell membrane</location>
        <topology evidence="1 10">Multi-pass membrane protein</topology>
    </subcellularLocation>
</comment>
<keyword evidence="6 10" id="KW-1133">Transmembrane helix</keyword>
<reference evidence="11 12" key="1">
    <citation type="submission" date="2017-06" db="EMBL/GenBank/DDBJ databases">
        <title>Aedes aegypti genome working group (AGWG) sequencing and assembly.</title>
        <authorList>
            <consortium name="Aedes aegypti Genome Working Group (AGWG)"/>
            <person name="Matthews B.J."/>
        </authorList>
    </citation>
    <scope>NUCLEOTIDE SEQUENCE [LARGE SCALE GENOMIC DNA]</scope>
    <source>
        <strain evidence="11 12">LVP_AGWG</strain>
    </source>
</reference>
<dbReference type="EnsemblMetazoa" id="AAEL022696-RA">
    <property type="protein sequence ID" value="AAEL022696-PA"/>
    <property type="gene ID" value="AAEL022696"/>
</dbReference>
<feature type="transmembrane region" description="Helical" evidence="10">
    <location>
        <begin position="71"/>
        <end position="89"/>
    </location>
</feature>
<dbReference type="GO" id="GO:0005886">
    <property type="term" value="C:plasma membrane"/>
    <property type="evidence" value="ECO:0007669"/>
    <property type="project" value="UniProtKB-SubCell"/>
</dbReference>
<evidence type="ECO:0000256" key="5">
    <source>
        <dbReference type="ARBA" id="ARBA00022725"/>
    </source>
</evidence>
<keyword evidence="2" id="KW-1003">Cell membrane</keyword>
<dbReference type="AlphaFoldDB" id="A0A6I8U2M9"/>
<keyword evidence="3 10" id="KW-0716">Sensory transduction</keyword>
<dbReference type="Proteomes" id="UP000008820">
    <property type="component" value="Chromosome 2"/>
</dbReference>
<evidence type="ECO:0000256" key="10">
    <source>
        <dbReference type="RuleBase" id="RU351113"/>
    </source>
</evidence>
<evidence type="ECO:0000256" key="1">
    <source>
        <dbReference type="ARBA" id="ARBA00004651"/>
    </source>
</evidence>
<name>A0A6I8U2M9_AEDAE</name>
<dbReference type="PANTHER" id="PTHR21137">
    <property type="entry name" value="ODORANT RECEPTOR"/>
    <property type="match status" value="1"/>
</dbReference>
<keyword evidence="7 10" id="KW-0472">Membrane</keyword>
<keyword evidence="9 10" id="KW-0807">Transducer</keyword>
<dbReference type="Pfam" id="PF02949">
    <property type="entry name" value="7tm_6"/>
    <property type="match status" value="1"/>
</dbReference>
<dbReference type="SMR" id="A0A6I8U2M9"/>
<evidence type="ECO:0000313" key="11">
    <source>
        <dbReference type="EnsemblMetazoa" id="AAEL022696-PA"/>
    </source>
</evidence>
<comment type="similarity">
    <text evidence="10">Belongs to the insect chemoreceptor superfamily. Heteromeric odorant receptor channel (TC 1.A.69) family.</text>
</comment>
<keyword evidence="5 10" id="KW-0552">Olfaction</keyword>
<keyword evidence="8 10" id="KW-0675">Receptor</keyword>
<evidence type="ECO:0000256" key="8">
    <source>
        <dbReference type="ARBA" id="ARBA00023170"/>
    </source>
</evidence>
<keyword evidence="4 10" id="KW-0812">Transmembrane</keyword>
<feature type="transmembrane region" description="Helical" evidence="10">
    <location>
        <begin position="132"/>
        <end position="154"/>
    </location>
</feature>
<sequence>MQQYKTSLESYDAFMRLFRRFSRLCGADIMDDNFRVDYRTITLCSIIASYMVCVFYSVFHYYPNWLDVLEVFSLMGVGLQGAAKLYNCIDHSEQYRRRNRFLQKFLRIHSDHPKDNAVLMNVMTKIHVFKTILLLSYFFGMIMIGGFPLGYYLFYGQLKLAMNFLIPGVDPSSSLGFGITQAYHLVINVLTVVGIGAMDLIILVVVASVAGLVDVYRNKLEELDELLDLEDETGSQVRGMVAEIVELHQEIVRYETNLRDRYEMVNFVQLTSSVSFIALNLFLFYVYDYYHVIGFLLAGVFQLMEFCLLGTIFSVKNDEMTLAIYNTKWYQLARTEQRSLQLILARSQNSVELTALNLLPLNVETFVNIMKNIYKCFAMLITYMEPL</sequence>
<feature type="transmembrane region" description="Helical" evidence="10">
    <location>
        <begin position="185"/>
        <end position="213"/>
    </location>
</feature>
<evidence type="ECO:0000256" key="9">
    <source>
        <dbReference type="ARBA" id="ARBA00023224"/>
    </source>
</evidence>
<dbReference type="FunCoup" id="A0A6I8U2M9">
    <property type="interactions" value="5"/>
</dbReference>
<dbReference type="InterPro" id="IPR004117">
    <property type="entry name" value="7tm6_olfct_rcpt"/>
</dbReference>
<evidence type="ECO:0000256" key="4">
    <source>
        <dbReference type="ARBA" id="ARBA00022692"/>
    </source>
</evidence>
<reference evidence="11" key="2">
    <citation type="submission" date="2020-05" db="UniProtKB">
        <authorList>
            <consortium name="EnsemblMetazoa"/>
        </authorList>
    </citation>
    <scope>IDENTIFICATION</scope>
    <source>
        <strain evidence="11">LVP_AGWG</strain>
    </source>
</reference>
<keyword evidence="12" id="KW-1185">Reference proteome</keyword>
<dbReference type="GO" id="GO:0007165">
    <property type="term" value="P:signal transduction"/>
    <property type="evidence" value="ECO:0007669"/>
    <property type="project" value="UniProtKB-KW"/>
</dbReference>
<evidence type="ECO:0000256" key="7">
    <source>
        <dbReference type="ARBA" id="ARBA00023136"/>
    </source>
</evidence>
<dbReference type="OrthoDB" id="7964808at2759"/>
<dbReference type="PANTHER" id="PTHR21137:SF35">
    <property type="entry name" value="ODORANT RECEPTOR 19A-RELATED"/>
    <property type="match status" value="1"/>
</dbReference>
<dbReference type="InParanoid" id="A0A6I8U2M9"/>
<comment type="caution">
    <text evidence="10">Lacks conserved residue(s) required for the propagation of feature annotation.</text>
</comment>
<organism evidence="11 12">
    <name type="scientific">Aedes aegypti</name>
    <name type="common">Yellowfever mosquito</name>
    <name type="synonym">Culex aegypti</name>
    <dbReference type="NCBI Taxonomy" id="7159"/>
    <lineage>
        <taxon>Eukaryota</taxon>
        <taxon>Metazoa</taxon>
        <taxon>Ecdysozoa</taxon>
        <taxon>Arthropoda</taxon>
        <taxon>Hexapoda</taxon>
        <taxon>Insecta</taxon>
        <taxon>Pterygota</taxon>
        <taxon>Neoptera</taxon>
        <taxon>Endopterygota</taxon>
        <taxon>Diptera</taxon>
        <taxon>Nematocera</taxon>
        <taxon>Culicoidea</taxon>
        <taxon>Culicidae</taxon>
        <taxon>Culicinae</taxon>
        <taxon>Aedini</taxon>
        <taxon>Aedes</taxon>
        <taxon>Stegomyia</taxon>
    </lineage>
</organism>
<protein>
    <recommendedName>
        <fullName evidence="10">Odorant receptor</fullName>
    </recommendedName>
</protein>
<evidence type="ECO:0000256" key="3">
    <source>
        <dbReference type="ARBA" id="ARBA00022606"/>
    </source>
</evidence>
<dbReference type="GO" id="GO:0005549">
    <property type="term" value="F:odorant binding"/>
    <property type="evidence" value="ECO:0007669"/>
    <property type="project" value="InterPro"/>
</dbReference>
<dbReference type="GO" id="GO:0004984">
    <property type="term" value="F:olfactory receptor activity"/>
    <property type="evidence" value="ECO:0007669"/>
    <property type="project" value="InterPro"/>
</dbReference>